<dbReference type="PANTHER" id="PTHR32060:SF30">
    <property type="entry name" value="CARBOXY-TERMINAL PROCESSING PROTEASE CTPA"/>
    <property type="match status" value="1"/>
</dbReference>
<proteinExistence type="predicted"/>
<gene>
    <name evidence="2" type="ORF">ACFS1K_06070</name>
</gene>
<dbReference type="SMART" id="SM00245">
    <property type="entry name" value="TSPc"/>
    <property type="match status" value="1"/>
</dbReference>
<dbReference type="InterPro" id="IPR029045">
    <property type="entry name" value="ClpP/crotonase-like_dom_sf"/>
</dbReference>
<feature type="domain" description="Tail specific protease" evidence="1">
    <location>
        <begin position="212"/>
        <end position="462"/>
    </location>
</feature>
<dbReference type="EMBL" id="JBHUOK010000021">
    <property type="protein sequence ID" value="MFD2789317.1"/>
    <property type="molecule type" value="Genomic_DNA"/>
</dbReference>
<dbReference type="Pfam" id="PF03572">
    <property type="entry name" value="Peptidase_S41"/>
    <property type="match status" value="1"/>
</dbReference>
<evidence type="ECO:0000313" key="3">
    <source>
        <dbReference type="Proteomes" id="UP001597532"/>
    </source>
</evidence>
<evidence type="ECO:0000313" key="2">
    <source>
        <dbReference type="EMBL" id="MFD2789317.1"/>
    </source>
</evidence>
<keyword evidence="3" id="KW-1185">Reference proteome</keyword>
<sequence>MQLIFKLTLVLGVLLPGIICAQNISKRQALEDVEQFKGILLNESSYLNSKGLNLEKELDFLYNSLDETVDIEGLYYSLMKIVGNIGDRHARVRWEGIKNSEIGLPFIMAPISGKIVALKKDLKNDKYLHFQKNHPFVKAINGLPIDQFMDSIAWSYKYAPKYSKTHYVTKERNYDKLLSKVFGKSDSYAFTFTNENGDKDKIINLKLENNPKLWTDITYKPNIDDAQSLFKIIGKNIGYISIPAMIDRNGKYGNLYRYVEAYMHDYKNTDALIIDLRNNGGGTRQFLMQLAPYFLSPEAKPWIANVAKIRSDQMISEDMESMQDRYLYNYNSQNLTDLDRNEIDLFMNDFKSAWEYDPKRFSDYFYMILRHDMGVNHYYYDKPVYILVNERSFSAASVFTTAVKGMGKVKIAGIRTDGSSGRSRKYDLKHTKINLKLSSMISLQRDGETLDANGTEPDIIIAKEMDQVLGNKDTQLETLIRLIEK</sequence>
<organism evidence="2 3">
    <name type="scientific">Arenibacter antarcticus</name>
    <dbReference type="NCBI Taxonomy" id="2040469"/>
    <lineage>
        <taxon>Bacteria</taxon>
        <taxon>Pseudomonadati</taxon>
        <taxon>Bacteroidota</taxon>
        <taxon>Flavobacteriia</taxon>
        <taxon>Flavobacteriales</taxon>
        <taxon>Flavobacteriaceae</taxon>
        <taxon>Arenibacter</taxon>
    </lineage>
</organism>
<protein>
    <submittedName>
        <fullName evidence="2">S41 family peptidase</fullName>
    </submittedName>
</protein>
<dbReference type="Gene3D" id="3.90.226.10">
    <property type="entry name" value="2-enoyl-CoA Hydratase, Chain A, domain 1"/>
    <property type="match status" value="1"/>
</dbReference>
<reference evidence="3" key="1">
    <citation type="journal article" date="2019" name="Int. J. Syst. Evol. Microbiol.">
        <title>The Global Catalogue of Microorganisms (GCM) 10K type strain sequencing project: providing services to taxonomists for standard genome sequencing and annotation.</title>
        <authorList>
            <consortium name="The Broad Institute Genomics Platform"/>
            <consortium name="The Broad Institute Genome Sequencing Center for Infectious Disease"/>
            <person name="Wu L."/>
            <person name="Ma J."/>
        </authorList>
    </citation>
    <scope>NUCLEOTIDE SEQUENCE [LARGE SCALE GENOMIC DNA]</scope>
    <source>
        <strain evidence="3">KCTC 52924</strain>
    </source>
</reference>
<dbReference type="RefSeq" id="WP_251808033.1">
    <property type="nucleotide sequence ID" value="NZ_CP166679.1"/>
</dbReference>
<dbReference type="SUPFAM" id="SSF52096">
    <property type="entry name" value="ClpP/crotonase"/>
    <property type="match status" value="1"/>
</dbReference>
<name>A0ABW5VC94_9FLAO</name>
<dbReference type="InterPro" id="IPR005151">
    <property type="entry name" value="Tail-specific_protease"/>
</dbReference>
<dbReference type="Proteomes" id="UP001597532">
    <property type="component" value="Unassembled WGS sequence"/>
</dbReference>
<comment type="caution">
    <text evidence="2">The sequence shown here is derived from an EMBL/GenBank/DDBJ whole genome shotgun (WGS) entry which is preliminary data.</text>
</comment>
<evidence type="ECO:0000259" key="1">
    <source>
        <dbReference type="SMART" id="SM00245"/>
    </source>
</evidence>
<accession>A0ABW5VC94</accession>
<dbReference type="PANTHER" id="PTHR32060">
    <property type="entry name" value="TAIL-SPECIFIC PROTEASE"/>
    <property type="match status" value="1"/>
</dbReference>